<organism evidence="1 2">
    <name type="scientific">Stieleria varia</name>
    <dbReference type="NCBI Taxonomy" id="2528005"/>
    <lineage>
        <taxon>Bacteria</taxon>
        <taxon>Pseudomonadati</taxon>
        <taxon>Planctomycetota</taxon>
        <taxon>Planctomycetia</taxon>
        <taxon>Pirellulales</taxon>
        <taxon>Pirellulaceae</taxon>
        <taxon>Stieleria</taxon>
    </lineage>
</organism>
<dbReference type="EMBL" id="SJPN01000001">
    <property type="protein sequence ID" value="TWU08381.1"/>
    <property type="molecule type" value="Genomic_DNA"/>
</dbReference>
<reference evidence="1 2" key="1">
    <citation type="submission" date="2019-02" db="EMBL/GenBank/DDBJ databases">
        <title>Deep-cultivation of Planctomycetes and their phenomic and genomic characterization uncovers novel biology.</title>
        <authorList>
            <person name="Wiegand S."/>
            <person name="Jogler M."/>
            <person name="Boedeker C."/>
            <person name="Pinto D."/>
            <person name="Vollmers J."/>
            <person name="Rivas-Marin E."/>
            <person name="Kohn T."/>
            <person name="Peeters S.H."/>
            <person name="Heuer A."/>
            <person name="Rast P."/>
            <person name="Oberbeckmann S."/>
            <person name="Bunk B."/>
            <person name="Jeske O."/>
            <person name="Meyerdierks A."/>
            <person name="Storesund J.E."/>
            <person name="Kallscheuer N."/>
            <person name="Luecker S."/>
            <person name="Lage O.M."/>
            <person name="Pohl T."/>
            <person name="Merkel B.J."/>
            <person name="Hornburger P."/>
            <person name="Mueller R.-W."/>
            <person name="Bruemmer F."/>
            <person name="Labrenz M."/>
            <person name="Spormann A.M."/>
            <person name="Op Den Camp H."/>
            <person name="Overmann J."/>
            <person name="Amann R."/>
            <person name="Jetten M.S.M."/>
            <person name="Mascher T."/>
            <person name="Medema M.H."/>
            <person name="Devos D.P."/>
            <person name="Kaster A.-K."/>
            <person name="Ovreas L."/>
            <person name="Rohde M."/>
            <person name="Galperin M.Y."/>
            <person name="Jogler C."/>
        </authorList>
    </citation>
    <scope>NUCLEOTIDE SEQUENCE [LARGE SCALE GENOMIC DNA]</scope>
    <source>
        <strain evidence="1 2">Pla52n</strain>
    </source>
</reference>
<dbReference type="Proteomes" id="UP000320176">
    <property type="component" value="Unassembled WGS sequence"/>
</dbReference>
<name>A0A5C6BAA6_9BACT</name>
<proteinExistence type="predicted"/>
<gene>
    <name evidence="1" type="ORF">Pla52n_09630</name>
</gene>
<evidence type="ECO:0000313" key="2">
    <source>
        <dbReference type="Proteomes" id="UP000320176"/>
    </source>
</evidence>
<sequence length="239" mass="25518">MGTSADYSAPPNWKNVKSSVTCSGGQTPTPTIARDLVRDYISTNGGSGRMSSGRGQLGSGRTAKSAARSLGGFLSSVARDGLDNALRNNGLQDLVGKSVTETLLGIVSLCGGTDGDIDSVDARNALSRTMDEVCKDVASPDELEAALLERMDGDGLGELMMAYFGNYLFEQFCRVFFGQLLKKHGDQKANSYLDSIRDVLKSDLANKTVGSDLTKIDWFGREGTQMAQTIMSNTLAVFE</sequence>
<comment type="caution">
    <text evidence="1">The sequence shown here is derived from an EMBL/GenBank/DDBJ whole genome shotgun (WGS) entry which is preliminary data.</text>
</comment>
<protein>
    <submittedName>
        <fullName evidence="1">Uncharacterized protein</fullName>
    </submittedName>
</protein>
<dbReference type="AlphaFoldDB" id="A0A5C6BAA6"/>
<evidence type="ECO:0000313" key="1">
    <source>
        <dbReference type="EMBL" id="TWU08381.1"/>
    </source>
</evidence>
<accession>A0A5C6BAA6</accession>
<keyword evidence="2" id="KW-1185">Reference proteome</keyword>